<name>A0ABS4CFF8_9ENTE</name>
<dbReference type="Gene3D" id="3.40.50.150">
    <property type="entry name" value="Vaccinia Virus protein VP39"/>
    <property type="match status" value="1"/>
</dbReference>
<evidence type="ECO:0000313" key="7">
    <source>
        <dbReference type="Proteomes" id="UP000673375"/>
    </source>
</evidence>
<dbReference type="InterPro" id="IPR015947">
    <property type="entry name" value="PUA-like_sf"/>
</dbReference>
<sequence length="390" mass="43872">MKIQVTKQAAAKFLSGYPLVQEEDIQKLPADFPKDWVEFADSSGRFIAYGYLAKQNKGIGWLLSWKEAITAAFFEGIFQEAKEARQSFSYDDNTSAYRLINGEGDGLGGLTVDRYNEFAVFSWYNETIYAYREIIVDSFREVFGEIDGAYEKIRFSGKGLPESQHLFGKEAKEPLLVTENGVTYATYLNEGLMTGIFLDQKEVRSELINGYAVGESVLNMFSYTGAFSVAAAMGGSSETTSVDLAKRSYGKTTEQFEVNQLPLESQRIVVMDVFEYFKYAKRKELTYDCIVLDPPSFARNKKKVFTVAKNYGELIEQSIDILSDKGSIIASTNAANISLGRFKKIVIEALEAKNVSYKIDKIYQLPADFKVNPQFPEGSYLKVLFLSVEK</sequence>
<dbReference type="SUPFAM" id="SSF53335">
    <property type="entry name" value="S-adenosyl-L-methionine-dependent methyltransferases"/>
    <property type="match status" value="1"/>
</dbReference>
<dbReference type="SUPFAM" id="SSF88697">
    <property type="entry name" value="PUA domain-like"/>
    <property type="match status" value="1"/>
</dbReference>
<reference evidence="6 7" key="1">
    <citation type="submission" date="2020-12" db="EMBL/GenBank/DDBJ databases">
        <title>Vagococcus allomyrinae sp. nov. and Enterococcus lavae sp. nov., isolated from the larvae of Allomyrina dichotoma.</title>
        <authorList>
            <person name="Lee S.D."/>
        </authorList>
    </citation>
    <scope>NUCLEOTIDE SEQUENCE [LARGE SCALE GENOMIC DNA]</scope>
    <source>
        <strain evidence="6 7">BWM-S5</strain>
    </source>
</reference>
<dbReference type="InterPro" id="IPR036974">
    <property type="entry name" value="PUA_sf"/>
</dbReference>
<evidence type="ECO:0000256" key="3">
    <source>
        <dbReference type="ARBA" id="ARBA00022691"/>
    </source>
</evidence>
<gene>
    <name evidence="6" type="ORF">I6N96_00425</name>
</gene>
<keyword evidence="1 6" id="KW-0489">Methyltransferase</keyword>
<evidence type="ECO:0000259" key="4">
    <source>
        <dbReference type="Pfam" id="PF10672"/>
    </source>
</evidence>
<evidence type="ECO:0000256" key="2">
    <source>
        <dbReference type="ARBA" id="ARBA00022679"/>
    </source>
</evidence>
<organism evidence="6 7">
    <name type="scientific">Enterococcus larvae</name>
    <dbReference type="NCBI Taxonomy" id="2794352"/>
    <lineage>
        <taxon>Bacteria</taxon>
        <taxon>Bacillati</taxon>
        <taxon>Bacillota</taxon>
        <taxon>Bacilli</taxon>
        <taxon>Lactobacillales</taxon>
        <taxon>Enterococcaceae</taxon>
        <taxon>Enterococcus</taxon>
    </lineage>
</organism>
<dbReference type="CDD" id="cd11572">
    <property type="entry name" value="RlmI_M_like"/>
    <property type="match status" value="1"/>
</dbReference>
<dbReference type="GO" id="GO:0008168">
    <property type="term" value="F:methyltransferase activity"/>
    <property type="evidence" value="ECO:0007669"/>
    <property type="project" value="UniProtKB-KW"/>
</dbReference>
<dbReference type="PANTHER" id="PTHR43042:SF3">
    <property type="entry name" value="RIBOSOMAL RNA LARGE SUBUNIT METHYLTRANSFERASE YWBD-RELATED"/>
    <property type="match status" value="1"/>
</dbReference>
<comment type="caution">
    <text evidence="6">The sequence shown here is derived from an EMBL/GenBank/DDBJ whole genome shotgun (WGS) entry which is preliminary data.</text>
</comment>
<dbReference type="GO" id="GO:0032259">
    <property type="term" value="P:methylation"/>
    <property type="evidence" value="ECO:0007669"/>
    <property type="project" value="UniProtKB-KW"/>
</dbReference>
<dbReference type="Pfam" id="PF17785">
    <property type="entry name" value="PUA_3"/>
    <property type="match status" value="1"/>
</dbReference>
<keyword evidence="2" id="KW-0808">Transferase</keyword>
<dbReference type="RefSeq" id="WP_209555530.1">
    <property type="nucleotide sequence ID" value="NZ_JAEDXU010000001.1"/>
</dbReference>
<keyword evidence="3" id="KW-0949">S-adenosyl-L-methionine</keyword>
<dbReference type="Gene3D" id="2.30.130.10">
    <property type="entry name" value="PUA domain"/>
    <property type="match status" value="1"/>
</dbReference>
<proteinExistence type="predicted"/>
<evidence type="ECO:0000259" key="5">
    <source>
        <dbReference type="Pfam" id="PF17785"/>
    </source>
</evidence>
<dbReference type="InterPro" id="IPR029063">
    <property type="entry name" value="SAM-dependent_MTases_sf"/>
</dbReference>
<dbReference type="InterPro" id="IPR041532">
    <property type="entry name" value="RlmI-like_PUA"/>
</dbReference>
<accession>A0ABS4CFF8</accession>
<protein>
    <submittedName>
        <fullName evidence="6">Class I SAM-dependent rRNA methyltransferase</fullName>
    </submittedName>
</protein>
<dbReference type="InterPro" id="IPR019614">
    <property type="entry name" value="SAM-dep_methyl-trfase"/>
</dbReference>
<feature type="domain" description="RlmI-like PUA" evidence="5">
    <location>
        <begin position="3"/>
        <end position="65"/>
    </location>
</feature>
<dbReference type="Gene3D" id="3.30.750.80">
    <property type="entry name" value="RNA methyltransferase domain (HRMD) like"/>
    <property type="match status" value="1"/>
</dbReference>
<keyword evidence="7" id="KW-1185">Reference proteome</keyword>
<feature type="domain" description="S-adenosylmethionine-dependent methyltransferase" evidence="4">
    <location>
        <begin position="170"/>
        <end position="338"/>
    </location>
</feature>
<evidence type="ECO:0000313" key="6">
    <source>
        <dbReference type="EMBL" id="MBP1044725.1"/>
    </source>
</evidence>
<dbReference type="PANTHER" id="PTHR43042">
    <property type="entry name" value="SAM-DEPENDENT METHYLTRANSFERASE"/>
    <property type="match status" value="1"/>
</dbReference>
<evidence type="ECO:0000256" key="1">
    <source>
        <dbReference type="ARBA" id="ARBA00022603"/>
    </source>
</evidence>
<dbReference type="EMBL" id="JAEDXU010000001">
    <property type="protein sequence ID" value="MBP1044725.1"/>
    <property type="molecule type" value="Genomic_DNA"/>
</dbReference>
<dbReference type="Proteomes" id="UP000673375">
    <property type="component" value="Unassembled WGS sequence"/>
</dbReference>
<dbReference type="Pfam" id="PF10672">
    <property type="entry name" value="Methyltrans_SAM"/>
    <property type="match status" value="1"/>
</dbReference>